<dbReference type="InterPro" id="IPR015915">
    <property type="entry name" value="Kelch-typ_b-propeller"/>
</dbReference>
<dbReference type="SUPFAM" id="SSF117281">
    <property type="entry name" value="Kelch motif"/>
    <property type="match status" value="2"/>
</dbReference>
<dbReference type="InterPro" id="IPR036116">
    <property type="entry name" value="FN3_sf"/>
</dbReference>
<evidence type="ECO:0000256" key="1">
    <source>
        <dbReference type="ARBA" id="ARBA00022441"/>
    </source>
</evidence>
<dbReference type="InterPro" id="IPR013783">
    <property type="entry name" value="Ig-like_fold"/>
</dbReference>
<keyword evidence="4" id="KW-1185">Reference proteome</keyword>
<evidence type="ECO:0000313" key="4">
    <source>
        <dbReference type="Proteomes" id="UP000310017"/>
    </source>
</evidence>
<dbReference type="PROSITE" id="PS51257">
    <property type="entry name" value="PROKAR_LIPOPROTEIN"/>
    <property type="match status" value="1"/>
</dbReference>
<dbReference type="Gene3D" id="2.60.40.10">
    <property type="entry name" value="Immunoglobulins"/>
    <property type="match status" value="1"/>
</dbReference>
<dbReference type="Proteomes" id="UP000310017">
    <property type="component" value="Chromosome"/>
</dbReference>
<dbReference type="Pfam" id="PF24681">
    <property type="entry name" value="Kelch_KLHDC2_KLHL20_DRC7"/>
    <property type="match status" value="1"/>
</dbReference>
<sequence length="438" mass="49366">MLKNPKVCLTAWYLVLIAGIGCTENESPIISDDGEDMTPTSNTAPAAFDLIEVPNDGVVFNINEVTFSWEAASDPDGDSVSYDVYIGTEPTDVSLLFGRVTSPEYEFSGRFKINKTYFWKVIAKDGKGGETESTSTFSFITRNINIPDEPISAEASFPIRFKHTTTVYDDRMWVVGGATRNGVTNSLIPYNDVWYSTDGIAWEEATENAAFSARSGHVALNYEDKLWVIGGNDGDLINDVWQSTDGWNWTQVTANADFPPMAGHKAIIFNDKMWIFYGSEVWTSTDGATWTKVNLKVPFPERTNYSVSIMDEKLWIVCGYIDVDSYKSDVWYSEDGEAWIENGREPWLSPRFDTGIVAFDDTLYIFGGRTGQFLQLSDELWTLTSRFDDIWHSNLTHNSTFGPRIWPTYTVYNDKIYMIAGAKSDFDGLGMNDVWVFD</sequence>
<dbReference type="PANTHER" id="PTHR46376:SF2">
    <property type="entry name" value="DISTRACTED, ISOFORM B"/>
    <property type="match status" value="1"/>
</dbReference>
<reference evidence="3 4" key="1">
    <citation type="submission" date="2019-05" db="EMBL/GenBank/DDBJ databases">
        <title>Genome sequencing of F202Z8.</title>
        <authorList>
            <person name="Kwon Y.M."/>
        </authorList>
    </citation>
    <scope>NUCLEOTIDE SEQUENCE [LARGE SCALE GENOMIC DNA]</scope>
    <source>
        <strain evidence="3 4">F202Z8</strain>
    </source>
</reference>
<dbReference type="EMBL" id="CP040710">
    <property type="protein sequence ID" value="QCX01710.1"/>
    <property type="molecule type" value="Genomic_DNA"/>
</dbReference>
<dbReference type="InterPro" id="IPR051568">
    <property type="entry name" value="LZTR1/Attractin"/>
</dbReference>
<evidence type="ECO:0008006" key="5">
    <source>
        <dbReference type="Google" id="ProtNLM"/>
    </source>
</evidence>
<organism evidence="3 4">
    <name type="scientific">Aggregatimonas sangjinii</name>
    <dbReference type="NCBI Taxonomy" id="2583587"/>
    <lineage>
        <taxon>Bacteria</taxon>
        <taxon>Pseudomonadati</taxon>
        <taxon>Bacteroidota</taxon>
        <taxon>Flavobacteriia</taxon>
        <taxon>Flavobacteriales</taxon>
        <taxon>Flavobacteriaceae</taxon>
        <taxon>Aggregatimonas</taxon>
    </lineage>
</organism>
<dbReference type="Gene3D" id="2.120.10.80">
    <property type="entry name" value="Kelch-type beta propeller"/>
    <property type="match status" value="2"/>
</dbReference>
<accession>A0A5B7SY75</accession>
<dbReference type="RefSeq" id="WP_138854047.1">
    <property type="nucleotide sequence ID" value="NZ_CP040710.1"/>
</dbReference>
<evidence type="ECO:0000313" key="3">
    <source>
        <dbReference type="EMBL" id="QCX01710.1"/>
    </source>
</evidence>
<dbReference type="AlphaFoldDB" id="A0A5B7SY75"/>
<dbReference type="PANTHER" id="PTHR46376">
    <property type="entry name" value="LEUCINE-ZIPPER-LIKE TRANSCRIPTIONAL REGULATOR 1"/>
    <property type="match status" value="1"/>
</dbReference>
<name>A0A5B7SY75_9FLAO</name>
<dbReference type="KEGG" id="asag:FGM00_16910"/>
<evidence type="ECO:0000256" key="2">
    <source>
        <dbReference type="ARBA" id="ARBA00022737"/>
    </source>
</evidence>
<dbReference type="OrthoDB" id="789771at2"/>
<keyword evidence="2" id="KW-0677">Repeat</keyword>
<gene>
    <name evidence="3" type="ORF">FGM00_16910</name>
</gene>
<protein>
    <recommendedName>
        <fullName evidence="5">Fibronectin type-III domain-containing protein</fullName>
    </recommendedName>
</protein>
<keyword evidence="1" id="KW-0880">Kelch repeat</keyword>
<dbReference type="SUPFAM" id="SSF49265">
    <property type="entry name" value="Fibronectin type III"/>
    <property type="match status" value="1"/>
</dbReference>
<proteinExistence type="predicted"/>